<dbReference type="SUPFAM" id="SSF47090">
    <property type="entry name" value="PGBD-like"/>
    <property type="match status" value="1"/>
</dbReference>
<feature type="domain" description="Peptidase S8/S53" evidence="7">
    <location>
        <begin position="111"/>
        <end position="300"/>
    </location>
</feature>
<evidence type="ECO:0000259" key="9">
    <source>
        <dbReference type="Pfam" id="PF01593"/>
    </source>
</evidence>
<proteinExistence type="inferred from homology"/>
<comment type="caution">
    <text evidence="10">The sequence shown here is derived from an EMBL/GenBank/DDBJ whole genome shotgun (WGS) entry which is preliminary data.</text>
</comment>
<dbReference type="SUPFAM" id="SSF51905">
    <property type="entry name" value="FAD/NAD(P)-binding domain"/>
    <property type="match status" value="1"/>
</dbReference>
<dbReference type="SUPFAM" id="SSF54373">
    <property type="entry name" value="FAD-linked reductases, C-terminal domain"/>
    <property type="match status" value="1"/>
</dbReference>
<dbReference type="Gene3D" id="1.10.101.10">
    <property type="entry name" value="PGBD-like superfamily/PGBD"/>
    <property type="match status" value="1"/>
</dbReference>
<dbReference type="PANTHER" id="PTHR10742">
    <property type="entry name" value="FLAVIN MONOAMINE OXIDASE"/>
    <property type="match status" value="1"/>
</dbReference>
<protein>
    <submittedName>
        <fullName evidence="10">Uncharacterized protein</fullName>
    </submittedName>
</protein>
<keyword evidence="1 5" id="KW-0645">Protease</keyword>
<feature type="active site" description="Charge relay system" evidence="4 5">
    <location>
        <position position="120"/>
    </location>
</feature>
<keyword evidence="2 5" id="KW-0378">Hydrolase</keyword>
<dbReference type="InterPro" id="IPR050281">
    <property type="entry name" value="Flavin_monoamine_oxidase"/>
</dbReference>
<dbReference type="Gene3D" id="3.90.660.10">
    <property type="match status" value="1"/>
</dbReference>
<dbReference type="GO" id="GO:0016491">
    <property type="term" value="F:oxidoreductase activity"/>
    <property type="evidence" value="ECO:0007669"/>
    <property type="project" value="InterPro"/>
</dbReference>
<comment type="similarity">
    <text evidence="5">Belongs to the peptidase S8 family.</text>
</comment>
<dbReference type="Proteomes" id="UP000612585">
    <property type="component" value="Unassembled WGS sequence"/>
</dbReference>
<reference evidence="10" key="1">
    <citation type="submission" date="2021-01" db="EMBL/GenBank/DDBJ databases">
        <title>Whole genome shotgun sequence of Virgisporangium aurantiacum NBRC 16421.</title>
        <authorList>
            <person name="Komaki H."/>
            <person name="Tamura T."/>
        </authorList>
    </citation>
    <scope>NUCLEOTIDE SEQUENCE</scope>
    <source>
        <strain evidence="10">NBRC 16421</strain>
    </source>
</reference>
<dbReference type="InterPro" id="IPR023828">
    <property type="entry name" value="Peptidase_S8_Ser-AS"/>
</dbReference>
<feature type="region of interest" description="Disordered" evidence="6">
    <location>
        <begin position="1429"/>
        <end position="1456"/>
    </location>
</feature>
<dbReference type="Pfam" id="PF01593">
    <property type="entry name" value="Amino_oxidase"/>
    <property type="match status" value="1"/>
</dbReference>
<dbReference type="Gene3D" id="2.60.120.1290">
    <property type="match status" value="1"/>
</dbReference>
<gene>
    <name evidence="10" type="ORF">Vau01_115450</name>
</gene>
<feature type="region of interest" description="Disordered" evidence="6">
    <location>
        <begin position="1056"/>
        <end position="1089"/>
    </location>
</feature>
<dbReference type="PANTHER" id="PTHR10742:SF410">
    <property type="entry name" value="LYSINE-SPECIFIC HISTONE DEMETHYLASE 2"/>
    <property type="match status" value="1"/>
</dbReference>
<evidence type="ECO:0000256" key="5">
    <source>
        <dbReference type="PROSITE-ProRule" id="PRU01240"/>
    </source>
</evidence>
<evidence type="ECO:0000259" key="8">
    <source>
        <dbReference type="Pfam" id="PF01471"/>
    </source>
</evidence>
<feature type="domain" description="Peptidoglycan binding-like" evidence="8">
    <location>
        <begin position="1285"/>
        <end position="1356"/>
    </location>
</feature>
<dbReference type="Gene3D" id="3.50.50.60">
    <property type="entry name" value="FAD/NAD(P)-binding domain"/>
    <property type="match status" value="1"/>
</dbReference>
<dbReference type="EMBL" id="BOPG01000106">
    <property type="protein sequence ID" value="GIJ64029.1"/>
    <property type="molecule type" value="Genomic_DNA"/>
</dbReference>
<dbReference type="InterPro" id="IPR036852">
    <property type="entry name" value="Peptidase_S8/S53_dom_sf"/>
</dbReference>
<feature type="active site" description="Charge relay system" evidence="4 5">
    <location>
        <position position="514"/>
    </location>
</feature>
<evidence type="ECO:0000256" key="2">
    <source>
        <dbReference type="ARBA" id="ARBA00022801"/>
    </source>
</evidence>
<dbReference type="InterPro" id="IPR036188">
    <property type="entry name" value="FAD/NAD-bd_sf"/>
</dbReference>
<dbReference type="InterPro" id="IPR034045">
    <property type="entry name" value="Pep_S8_CspA-like"/>
</dbReference>
<dbReference type="PROSITE" id="PS51892">
    <property type="entry name" value="SUBTILASE"/>
    <property type="match status" value="1"/>
</dbReference>
<dbReference type="Gene3D" id="3.40.50.200">
    <property type="entry name" value="Peptidase S8/S53 domain"/>
    <property type="match status" value="1"/>
</dbReference>
<feature type="domain" description="Amine oxidase" evidence="9">
    <location>
        <begin position="622"/>
        <end position="1045"/>
    </location>
</feature>
<dbReference type="InterPro" id="IPR015500">
    <property type="entry name" value="Peptidase_S8_subtilisin-rel"/>
</dbReference>
<feature type="active site" description="Charge relay system" evidence="4 5">
    <location>
        <position position="194"/>
    </location>
</feature>
<feature type="region of interest" description="Disordered" evidence="6">
    <location>
        <begin position="1258"/>
        <end position="1281"/>
    </location>
</feature>
<dbReference type="RefSeq" id="WP_204011827.1">
    <property type="nucleotide sequence ID" value="NZ_BOPG01000106.1"/>
</dbReference>
<keyword evidence="3 5" id="KW-0720">Serine protease</keyword>
<sequence>MDPALRELVRRCDPDGEIAVILRLRHPDALPPTARVVCRFGDVATARVRCRDVAALWADPVVASVKAPQVYTPDLEPPDEPDPHGPDPGGPDGPADRAADGGRPADLPETGSGIVVGFVDWGIDIGHPDFRHADGTTRLLALWDQRPAASDRAERYGYGRILEAARIDAALAGPDPYSALGYDPADFDAGPGAHGTHTAGLAVGNGRAGGPVGMAPGADLVFVSLGRRQDAGPASLGDSIELLEAIHFVADVAGDRPCVINLSLGRHAGEHTGRTLLELALDQFVSAAPGRAVVQSCGNYYHRRTHAAWRIGPGTSRRFHLDVDPRDVTTNQVDIWYPGRDRLLVELTSDTGATAMVPLGGHGTVVVDGRDVARVYHRAHDPNNGDNQVSIFIDPAGPGGWDVTLTGQDVVDGRVHAWIERDSGCRTCQVRFTDGQASPRTTIGTIANGYRTISVGAYDAHRGDRPLAWFSSSGPTRDGRRKPDLVASGMLVPGPRSRPAGGDGPRYVRMSGTSMAAPAVTGTVALMFEAAGRLLSIEETRRALLAACDPPGPGVDPRRIGSGYLNPRRALDAVRPRRPPEAHMPGFDLPPVDLNAEDSPVAESVASGCLGSIRVAVVGGGLAGLMAAWSLQTGGARVTVLEASRRLGGRVRSDHGVTPGMVVEAGAELIGENHRTWIGLARRFGLDLVRVSTEDDYARRGLRVRTRLGPADLTDEQLRELERDLLRVRTQIARDASAVDPLRPWLSPGAAALDAKSLAQRLDELFGPVSSVARTYFEFVAENDQCAPVARQSYLGYLAAVRAHMLPGDPLAYWTRIETHRCKGGNEQLVTHLAKRLPDIRKNTPVTWLEIGTRSVRVGFGTATAEDFDYVVLAGPPTTWPRVHAGVPFRPADYTMSHGPAVKFLSAVRRPFWEDTRLAPSALWDRLGSVWEGTDKQTGGTAACLSVYSGGRLVRDPAAYRARLEELYPGYRANGPTTTFVDWPSEPWIRTGYSVPAPGQVTTVARNLGTPFQGRLIFAGEQASPGFFGYMEGALVSGVLAAYRIVAACTASSREALTGPADGATGPDPEADRGCGGNPAADPPARPDDMLTRLDTVLVRRAAGSGSDEIGAEEPWLRHVLSAAGVPSGIGLTEAGLFDAFAADPATGPGPLLHALDVVARPGTRLTTLRPGDLVLSRGRGSPFASIAVVAAPDLRHLGQLRPAGYRPDSRWPGLYAHVLDPAPHPWAHRFARRVADQHGVLPGHVLVLRPRGSGMDAESLTGPCPDVPVPPASRPRVLRSGSVHPAVREIQRKLNGLHGYRIAAGVTGIADAPLVEDCRFGRHTHAAVRAFQALVFPGTPAEVDGEVGVRTWAQLDAVVTGPTGTAQVTVEGLWLAGPAGAGTQLTWNQVLGVDTATVEVVAVASGLPAALMPAEVVVEVTSRLPNRKPGGGTLASPLRWPVRATGPDPANPARTRYRDARPLDALGGFLAVGPGAAQVATVVRPGGTSDARFRTALGAAAHGIATQPPTPTGTTGDRSREIPDALALFRAGGVEVLELAVRALPNWRLPGPVRGLVRSPADVFYYSGHGLSGSGKLAIDTTGSPCGVSGSYLDWLGPADLALVWPPAMDLDVLVIAGCSVLRIDRSTSPPSGPGVAWTRLLRSKGGPLVALLGYQRGAPCDSPNGDAIAAAMAARIRSGSTDYAKDWLTANGDHNANNAVAIDNRGYWTITATWTGGYGIVGPHVVP</sequence>
<dbReference type="Gene3D" id="1.10.405.10">
    <property type="entry name" value="Guanine Nucleotide Dissociation Inhibitor, domain 1"/>
    <property type="match status" value="1"/>
</dbReference>
<feature type="region of interest" description="Disordered" evidence="6">
    <location>
        <begin position="469"/>
        <end position="507"/>
    </location>
</feature>
<dbReference type="Pfam" id="PF00082">
    <property type="entry name" value="Peptidase_S8"/>
    <property type="match status" value="2"/>
</dbReference>
<evidence type="ECO:0000313" key="11">
    <source>
        <dbReference type="Proteomes" id="UP000612585"/>
    </source>
</evidence>
<keyword evidence="11" id="KW-1185">Reference proteome</keyword>
<dbReference type="PRINTS" id="PR00723">
    <property type="entry name" value="SUBTILISIN"/>
</dbReference>
<evidence type="ECO:0000256" key="6">
    <source>
        <dbReference type="SAM" id="MobiDB-lite"/>
    </source>
</evidence>
<evidence type="ECO:0000259" key="7">
    <source>
        <dbReference type="Pfam" id="PF00082"/>
    </source>
</evidence>
<dbReference type="InterPro" id="IPR000209">
    <property type="entry name" value="Peptidase_S8/S53_dom"/>
</dbReference>
<accession>A0A8J4E786</accession>
<dbReference type="InterPro" id="IPR002477">
    <property type="entry name" value="Peptidoglycan-bd-like"/>
</dbReference>
<dbReference type="CDD" id="cd07478">
    <property type="entry name" value="Peptidases_S8_CspA-like"/>
    <property type="match status" value="1"/>
</dbReference>
<name>A0A8J4E786_9ACTN</name>
<evidence type="ECO:0000256" key="3">
    <source>
        <dbReference type="ARBA" id="ARBA00022825"/>
    </source>
</evidence>
<organism evidence="10 11">
    <name type="scientific">Virgisporangium aurantiacum</name>
    <dbReference type="NCBI Taxonomy" id="175570"/>
    <lineage>
        <taxon>Bacteria</taxon>
        <taxon>Bacillati</taxon>
        <taxon>Actinomycetota</taxon>
        <taxon>Actinomycetes</taxon>
        <taxon>Micromonosporales</taxon>
        <taxon>Micromonosporaceae</taxon>
        <taxon>Virgisporangium</taxon>
    </lineage>
</organism>
<dbReference type="InterPro" id="IPR036365">
    <property type="entry name" value="PGBD-like_sf"/>
</dbReference>
<dbReference type="InterPro" id="IPR002937">
    <property type="entry name" value="Amino_oxidase"/>
</dbReference>
<dbReference type="GO" id="GO:0006508">
    <property type="term" value="P:proteolysis"/>
    <property type="evidence" value="ECO:0007669"/>
    <property type="project" value="UniProtKB-KW"/>
</dbReference>
<dbReference type="Pfam" id="PF01471">
    <property type="entry name" value="PG_binding_1"/>
    <property type="match status" value="1"/>
</dbReference>
<feature type="region of interest" description="Disordered" evidence="6">
    <location>
        <begin position="71"/>
        <end position="111"/>
    </location>
</feature>
<feature type="domain" description="Peptidase S8/S53" evidence="7">
    <location>
        <begin position="442"/>
        <end position="562"/>
    </location>
</feature>
<dbReference type="PROSITE" id="PS00138">
    <property type="entry name" value="SUBTILASE_SER"/>
    <property type="match status" value="1"/>
</dbReference>
<dbReference type="SUPFAM" id="SSF52743">
    <property type="entry name" value="Subtilisin-like"/>
    <property type="match status" value="1"/>
</dbReference>
<evidence type="ECO:0000256" key="1">
    <source>
        <dbReference type="ARBA" id="ARBA00022670"/>
    </source>
</evidence>
<evidence type="ECO:0000256" key="4">
    <source>
        <dbReference type="PIRSR" id="PIRSR615500-1"/>
    </source>
</evidence>
<evidence type="ECO:0000313" key="10">
    <source>
        <dbReference type="EMBL" id="GIJ64029.1"/>
    </source>
</evidence>
<dbReference type="InterPro" id="IPR036366">
    <property type="entry name" value="PGBDSf"/>
</dbReference>
<dbReference type="GO" id="GO:0004252">
    <property type="term" value="F:serine-type endopeptidase activity"/>
    <property type="evidence" value="ECO:0007669"/>
    <property type="project" value="UniProtKB-UniRule"/>
</dbReference>